<dbReference type="InterPro" id="IPR039425">
    <property type="entry name" value="RNA_pol_sigma-70-like"/>
</dbReference>
<dbReference type="AlphaFoldDB" id="A0A2P5P5D4"/>
<comment type="similarity">
    <text evidence="1">Belongs to the sigma-70 factor family. ECF subfamily.</text>
</comment>
<dbReference type="InterPro" id="IPR013249">
    <property type="entry name" value="RNA_pol_sigma70_r4_t2"/>
</dbReference>
<dbReference type="NCBIfam" id="TIGR02937">
    <property type="entry name" value="sigma70-ECF"/>
    <property type="match status" value="1"/>
</dbReference>
<dbReference type="SUPFAM" id="SSF88946">
    <property type="entry name" value="Sigma2 domain of RNA polymerase sigma factors"/>
    <property type="match status" value="1"/>
</dbReference>
<dbReference type="PANTHER" id="PTHR43133:SF8">
    <property type="entry name" value="RNA POLYMERASE SIGMA FACTOR HI_1459-RELATED"/>
    <property type="match status" value="1"/>
</dbReference>
<keyword evidence="2" id="KW-0805">Transcription regulation</keyword>
<evidence type="ECO:0000256" key="1">
    <source>
        <dbReference type="ARBA" id="ARBA00010641"/>
    </source>
</evidence>
<dbReference type="PANTHER" id="PTHR43133">
    <property type="entry name" value="RNA POLYMERASE ECF-TYPE SIGMA FACTO"/>
    <property type="match status" value="1"/>
</dbReference>
<evidence type="ECO:0000313" key="9">
    <source>
        <dbReference type="Proteomes" id="UP000235653"/>
    </source>
</evidence>
<dbReference type="SUPFAM" id="SSF88659">
    <property type="entry name" value="Sigma3 and sigma4 domains of RNA polymerase sigma factors"/>
    <property type="match status" value="1"/>
</dbReference>
<keyword evidence="5" id="KW-0804">Transcription</keyword>
<accession>A0A2P5P5D4</accession>
<dbReference type="InterPro" id="IPR036388">
    <property type="entry name" value="WH-like_DNA-bd_sf"/>
</dbReference>
<dbReference type="Gene3D" id="1.10.10.10">
    <property type="entry name" value="Winged helix-like DNA-binding domain superfamily/Winged helix DNA-binding domain"/>
    <property type="match status" value="1"/>
</dbReference>
<organism evidence="8 9">
    <name type="scientific">Dehalogenimonas etheniformans</name>
    <dbReference type="NCBI Taxonomy" id="1536648"/>
    <lineage>
        <taxon>Bacteria</taxon>
        <taxon>Bacillati</taxon>
        <taxon>Chloroflexota</taxon>
        <taxon>Dehalococcoidia</taxon>
        <taxon>Dehalococcoidales</taxon>
        <taxon>Dehalococcoidaceae</taxon>
        <taxon>Dehalogenimonas</taxon>
    </lineage>
</organism>
<name>A0A2P5P5D4_9CHLR</name>
<dbReference type="OrthoDB" id="9780326at2"/>
<dbReference type="GO" id="GO:0006352">
    <property type="term" value="P:DNA-templated transcription initiation"/>
    <property type="evidence" value="ECO:0007669"/>
    <property type="project" value="InterPro"/>
</dbReference>
<gene>
    <name evidence="8" type="ORF">JP09_009240</name>
</gene>
<feature type="domain" description="RNA polymerase sigma-70 region 2" evidence="6">
    <location>
        <begin position="32"/>
        <end position="98"/>
    </location>
</feature>
<evidence type="ECO:0000256" key="3">
    <source>
        <dbReference type="ARBA" id="ARBA00023082"/>
    </source>
</evidence>
<proteinExistence type="inferred from homology"/>
<comment type="caution">
    <text evidence="8">The sequence shown here is derived from an EMBL/GenBank/DDBJ whole genome shotgun (WGS) entry which is preliminary data.</text>
</comment>
<keyword evidence="3" id="KW-0731">Sigma factor</keyword>
<keyword evidence="9" id="KW-1185">Reference proteome</keyword>
<dbReference type="Pfam" id="PF08281">
    <property type="entry name" value="Sigma70_r4_2"/>
    <property type="match status" value="1"/>
</dbReference>
<dbReference type="InterPro" id="IPR007627">
    <property type="entry name" value="RNA_pol_sigma70_r2"/>
</dbReference>
<dbReference type="Pfam" id="PF04542">
    <property type="entry name" value="Sigma70_r2"/>
    <property type="match status" value="1"/>
</dbReference>
<dbReference type="EMBL" id="JQAN02000012">
    <property type="protein sequence ID" value="PPD57501.1"/>
    <property type="molecule type" value="Genomic_DNA"/>
</dbReference>
<dbReference type="Gene3D" id="1.10.1740.10">
    <property type="match status" value="1"/>
</dbReference>
<dbReference type="CDD" id="cd06171">
    <property type="entry name" value="Sigma70_r4"/>
    <property type="match status" value="1"/>
</dbReference>
<dbReference type="Proteomes" id="UP000235653">
    <property type="component" value="Unassembled WGS sequence"/>
</dbReference>
<evidence type="ECO:0000256" key="5">
    <source>
        <dbReference type="ARBA" id="ARBA00023163"/>
    </source>
</evidence>
<dbReference type="InterPro" id="IPR014284">
    <property type="entry name" value="RNA_pol_sigma-70_dom"/>
</dbReference>
<evidence type="ECO:0000313" key="8">
    <source>
        <dbReference type="EMBL" id="PPD57501.1"/>
    </source>
</evidence>
<protein>
    <submittedName>
        <fullName evidence="8">Sigma-70 family RNA polymerase sigma factor</fullName>
    </submittedName>
</protein>
<evidence type="ECO:0000256" key="2">
    <source>
        <dbReference type="ARBA" id="ARBA00023015"/>
    </source>
</evidence>
<sequence length="192" mass="21550">MIQKGALLLDDPGQAALVRRCQDGDAEAFRALVEAYKNALFGVAFLMTRDRGMAEDAIQEALVQIWKHLPSLRDPARIKSWMMRIVVNEVNQQLRKKRVPSLPIEAADIPCDDDPVENRIISAERRRKIQEALSGLPREQREAIVLRFYSDLSVPEIAAATGAREGTIKSRLHRALENLNEALQNEGLEAEA</sequence>
<reference evidence="8 9" key="1">
    <citation type="journal article" date="2017" name="ISME J.">
        <title>Grape pomace compost harbors organohalide-respiring Dehalogenimonas species with novel reductive dehalogenase genes.</title>
        <authorList>
            <person name="Yang Y."/>
            <person name="Higgins S.A."/>
            <person name="Yan J."/>
            <person name="Simsir B."/>
            <person name="Chourey K."/>
            <person name="Iyer R."/>
            <person name="Hettich R.L."/>
            <person name="Baldwin B."/>
            <person name="Ogles D.M."/>
            <person name="Loffler F.E."/>
        </authorList>
    </citation>
    <scope>NUCLEOTIDE SEQUENCE [LARGE SCALE GENOMIC DNA]</scope>
    <source>
        <strain evidence="8 9">GP</strain>
    </source>
</reference>
<dbReference type="InterPro" id="IPR013325">
    <property type="entry name" value="RNA_pol_sigma_r2"/>
</dbReference>
<dbReference type="GO" id="GO:0016987">
    <property type="term" value="F:sigma factor activity"/>
    <property type="evidence" value="ECO:0007669"/>
    <property type="project" value="UniProtKB-KW"/>
</dbReference>
<dbReference type="InterPro" id="IPR013324">
    <property type="entry name" value="RNA_pol_sigma_r3/r4-like"/>
</dbReference>
<evidence type="ECO:0000256" key="4">
    <source>
        <dbReference type="ARBA" id="ARBA00023125"/>
    </source>
</evidence>
<evidence type="ECO:0000259" key="6">
    <source>
        <dbReference type="Pfam" id="PF04542"/>
    </source>
</evidence>
<feature type="domain" description="RNA polymerase sigma factor 70 region 4 type 2" evidence="7">
    <location>
        <begin position="127"/>
        <end position="179"/>
    </location>
</feature>
<dbReference type="GO" id="GO:0003677">
    <property type="term" value="F:DNA binding"/>
    <property type="evidence" value="ECO:0007669"/>
    <property type="project" value="UniProtKB-KW"/>
</dbReference>
<keyword evidence="4" id="KW-0238">DNA-binding</keyword>
<evidence type="ECO:0000259" key="7">
    <source>
        <dbReference type="Pfam" id="PF08281"/>
    </source>
</evidence>